<sequence length="382" mass="40771">MTRHGTDTPGFPFSAVVGQDDLRLALILTAISPRIGGVVVRGEKGTAKTTTVRAFASLLGEAPLVNLPVGATEDRVVGSLDMETVLTTGRAEYRPGLLAQADGGVLYVDEVNLLADHLVDSLLDAAATGRVTVERDGISHSSPANFVLVGTMNPEEGELRPQLLDRFGLAVDVAASTRPETRVEIVRRRLAFEDDPHAMVGAWAEQDARTAARIARARAGVGSVTLPDAVLNQVAWLCSRIDLDGMRADLVITRAAIAHAAWRGGDRVIDEDVDVAARLALPHRRRRQPFEAPEMEEREVRETLEEARRFFEDNDDGGPVSEAADDDTQPGAEVLVDTENPTDDQAQQGSSQARPQMTGKAGTAGSGEPFRPAGGTAAAHRA</sequence>
<evidence type="ECO:0000259" key="2">
    <source>
        <dbReference type="SMART" id="SM00382"/>
    </source>
</evidence>
<reference evidence="3" key="1">
    <citation type="submission" date="2022-04" db="EMBL/GenBank/DDBJ databases">
        <title>Corynebacterium kalidii LD5P10.</title>
        <authorList>
            <person name="Sun J.Q."/>
        </authorList>
    </citation>
    <scope>NUCLEOTIDE SEQUENCE</scope>
    <source>
        <strain evidence="3">LD5P10</strain>
    </source>
</reference>
<gene>
    <name evidence="3" type="ORF">MUN33_06930</name>
</gene>
<feature type="domain" description="AAA+ ATPase" evidence="2">
    <location>
        <begin position="34"/>
        <end position="177"/>
    </location>
</feature>
<dbReference type="Pfam" id="PF17863">
    <property type="entry name" value="AAA_lid_2"/>
    <property type="match status" value="1"/>
</dbReference>
<dbReference type="InterPro" id="IPR003593">
    <property type="entry name" value="AAA+_ATPase"/>
</dbReference>
<dbReference type="PANTHER" id="PTHR35023:SF1">
    <property type="entry name" value="MG-PROTOPORPHYRIN IX CHELATASE"/>
    <property type="match status" value="1"/>
</dbReference>
<dbReference type="EMBL" id="JALIEA010000012">
    <property type="protein sequence ID" value="MCJ7858449.1"/>
    <property type="molecule type" value="Genomic_DNA"/>
</dbReference>
<keyword evidence="4" id="KW-1185">Reference proteome</keyword>
<evidence type="ECO:0000256" key="1">
    <source>
        <dbReference type="SAM" id="MobiDB-lite"/>
    </source>
</evidence>
<feature type="region of interest" description="Disordered" evidence="1">
    <location>
        <begin position="310"/>
        <end position="382"/>
    </location>
</feature>
<dbReference type="CDD" id="cd00009">
    <property type="entry name" value="AAA"/>
    <property type="match status" value="1"/>
</dbReference>
<dbReference type="RefSeq" id="WP_244804173.1">
    <property type="nucleotide sequence ID" value="NZ_JALIEA010000012.1"/>
</dbReference>
<dbReference type="Gene3D" id="1.10.8.80">
    <property type="entry name" value="Magnesium chelatase subunit I, C-Terminal domain"/>
    <property type="match status" value="1"/>
</dbReference>
<dbReference type="InterPro" id="IPR052989">
    <property type="entry name" value="Mg-chelatase_DI-like"/>
</dbReference>
<dbReference type="Pfam" id="PF07728">
    <property type="entry name" value="AAA_5"/>
    <property type="match status" value="1"/>
</dbReference>
<proteinExistence type="predicted"/>
<dbReference type="AlphaFoldDB" id="A0A9X2B1U7"/>
<dbReference type="PANTHER" id="PTHR35023">
    <property type="entry name" value="CHELATASE-RELATED"/>
    <property type="match status" value="1"/>
</dbReference>
<dbReference type="InterPro" id="IPR041628">
    <property type="entry name" value="ChlI/MoxR_AAA_lid"/>
</dbReference>
<dbReference type="InterPro" id="IPR027417">
    <property type="entry name" value="P-loop_NTPase"/>
</dbReference>
<dbReference type="SUPFAM" id="SSF52540">
    <property type="entry name" value="P-loop containing nucleoside triphosphate hydrolases"/>
    <property type="match status" value="1"/>
</dbReference>
<dbReference type="Gene3D" id="3.40.50.300">
    <property type="entry name" value="P-loop containing nucleotide triphosphate hydrolases"/>
    <property type="match status" value="1"/>
</dbReference>
<comment type="caution">
    <text evidence="3">The sequence shown here is derived from an EMBL/GenBank/DDBJ whole genome shotgun (WGS) entry which is preliminary data.</text>
</comment>
<evidence type="ECO:0000313" key="4">
    <source>
        <dbReference type="Proteomes" id="UP001139207"/>
    </source>
</evidence>
<dbReference type="GO" id="GO:0016887">
    <property type="term" value="F:ATP hydrolysis activity"/>
    <property type="evidence" value="ECO:0007669"/>
    <property type="project" value="InterPro"/>
</dbReference>
<dbReference type="InterPro" id="IPR011704">
    <property type="entry name" value="ATPase_dyneun-rel_AAA"/>
</dbReference>
<protein>
    <submittedName>
        <fullName evidence="3">AAA family ATPase</fullName>
    </submittedName>
</protein>
<organism evidence="3 4">
    <name type="scientific">Corynebacterium kalidii</name>
    <dbReference type="NCBI Taxonomy" id="2931982"/>
    <lineage>
        <taxon>Bacteria</taxon>
        <taxon>Bacillati</taxon>
        <taxon>Actinomycetota</taxon>
        <taxon>Actinomycetes</taxon>
        <taxon>Mycobacteriales</taxon>
        <taxon>Corynebacteriaceae</taxon>
        <taxon>Corynebacterium</taxon>
    </lineage>
</organism>
<dbReference type="SMART" id="SM00382">
    <property type="entry name" value="AAA"/>
    <property type="match status" value="1"/>
</dbReference>
<dbReference type="Proteomes" id="UP001139207">
    <property type="component" value="Unassembled WGS sequence"/>
</dbReference>
<accession>A0A9X2B1U7</accession>
<evidence type="ECO:0000313" key="3">
    <source>
        <dbReference type="EMBL" id="MCJ7858449.1"/>
    </source>
</evidence>
<feature type="compositionally biased region" description="Polar residues" evidence="1">
    <location>
        <begin position="343"/>
        <end position="355"/>
    </location>
</feature>
<dbReference type="GO" id="GO:0005524">
    <property type="term" value="F:ATP binding"/>
    <property type="evidence" value="ECO:0007669"/>
    <property type="project" value="InterPro"/>
</dbReference>
<name>A0A9X2B1U7_9CORY</name>